<dbReference type="Pfam" id="PF05656">
    <property type="entry name" value="DUF805"/>
    <property type="match status" value="1"/>
</dbReference>
<dbReference type="PANTHER" id="PTHR34980:SF2">
    <property type="entry name" value="INNER MEMBRANE PROTEIN YHAH-RELATED"/>
    <property type="match status" value="1"/>
</dbReference>
<evidence type="ECO:0000313" key="3">
    <source>
        <dbReference type="Proteomes" id="UP001596122"/>
    </source>
</evidence>
<comment type="caution">
    <text evidence="2">The sequence shown here is derived from an EMBL/GenBank/DDBJ whole genome shotgun (WGS) entry which is preliminary data.</text>
</comment>
<feature type="transmembrane region" description="Helical" evidence="1">
    <location>
        <begin position="17"/>
        <end position="38"/>
    </location>
</feature>
<gene>
    <name evidence="2" type="ORF">ACFPJ6_05705</name>
</gene>
<keyword evidence="1" id="KW-0812">Transmembrane</keyword>
<keyword evidence="1" id="KW-1133">Transmembrane helix</keyword>
<sequence>MLRKTFTWSGRARRSEFWWWTLAALAVYVLAIAVELQVDPSGDSVWLTGATWLALLLPTLAVTVRQLHDRSFSALRLRQLGRTQQVRAERSPARTTRRRVVVAVTSRAPPPEPLRLRAAPPP</sequence>
<feature type="transmembrane region" description="Helical" evidence="1">
    <location>
        <begin position="44"/>
        <end position="64"/>
    </location>
</feature>
<keyword evidence="3" id="KW-1185">Reference proteome</keyword>
<reference evidence="3" key="1">
    <citation type="journal article" date="2019" name="Int. J. Syst. Evol. Microbiol.">
        <title>The Global Catalogue of Microorganisms (GCM) 10K type strain sequencing project: providing services to taxonomists for standard genome sequencing and annotation.</title>
        <authorList>
            <consortium name="The Broad Institute Genomics Platform"/>
            <consortium name="The Broad Institute Genome Sequencing Center for Infectious Disease"/>
            <person name="Wu L."/>
            <person name="Ma J."/>
        </authorList>
    </citation>
    <scope>NUCLEOTIDE SEQUENCE [LARGE SCALE GENOMIC DNA]</scope>
    <source>
        <strain evidence="3">CCUG 43114</strain>
    </source>
</reference>
<proteinExistence type="predicted"/>
<organism evidence="2 3">
    <name type="scientific">Aquipuribacter nitratireducens</name>
    <dbReference type="NCBI Taxonomy" id="650104"/>
    <lineage>
        <taxon>Bacteria</taxon>
        <taxon>Bacillati</taxon>
        <taxon>Actinomycetota</taxon>
        <taxon>Actinomycetes</taxon>
        <taxon>Micrococcales</taxon>
        <taxon>Intrasporangiaceae</taxon>
        <taxon>Aquipuribacter</taxon>
    </lineage>
</organism>
<dbReference type="PANTHER" id="PTHR34980">
    <property type="entry name" value="INNER MEMBRANE PROTEIN-RELATED-RELATED"/>
    <property type="match status" value="1"/>
</dbReference>
<protein>
    <submittedName>
        <fullName evidence="2">DUF805 domain-containing protein</fullName>
    </submittedName>
</protein>
<name>A0ABW0GK79_9MICO</name>
<dbReference type="Proteomes" id="UP001596122">
    <property type="component" value="Unassembled WGS sequence"/>
</dbReference>
<dbReference type="InterPro" id="IPR008523">
    <property type="entry name" value="DUF805"/>
</dbReference>
<accession>A0ABW0GK79</accession>
<keyword evidence="1" id="KW-0472">Membrane</keyword>
<dbReference type="EMBL" id="JBHSLD010000006">
    <property type="protein sequence ID" value="MFC5380278.1"/>
    <property type="molecule type" value="Genomic_DNA"/>
</dbReference>
<evidence type="ECO:0000256" key="1">
    <source>
        <dbReference type="SAM" id="Phobius"/>
    </source>
</evidence>
<evidence type="ECO:0000313" key="2">
    <source>
        <dbReference type="EMBL" id="MFC5380278.1"/>
    </source>
</evidence>
<dbReference type="RefSeq" id="WP_377002431.1">
    <property type="nucleotide sequence ID" value="NZ_JBBEOG010000001.1"/>
</dbReference>